<name>A0A7C5Z0B9_9FIRM</name>
<organism evidence="8">
    <name type="scientific">Caldicellulosiruptor owensensis</name>
    <dbReference type="NCBI Taxonomy" id="55205"/>
    <lineage>
        <taxon>Bacteria</taxon>
        <taxon>Bacillati</taxon>
        <taxon>Bacillota</taxon>
        <taxon>Bacillota incertae sedis</taxon>
        <taxon>Caldicellulosiruptorales</taxon>
        <taxon>Caldicellulosiruptoraceae</taxon>
        <taxon>Caldicellulosiruptor</taxon>
    </lineage>
</organism>
<dbReference type="GO" id="GO:0005886">
    <property type="term" value="C:plasma membrane"/>
    <property type="evidence" value="ECO:0007669"/>
    <property type="project" value="UniProtKB-SubCell"/>
</dbReference>
<comment type="subcellular location">
    <subcellularLocation>
        <location evidence="1">Cell membrane</location>
        <topology evidence="1">Multi-pass membrane protein</topology>
    </subcellularLocation>
</comment>
<feature type="transmembrane region" description="Helical" evidence="6">
    <location>
        <begin position="12"/>
        <end position="36"/>
    </location>
</feature>
<protein>
    <submittedName>
        <fullName evidence="8">ABC transporter permease</fullName>
    </submittedName>
</protein>
<dbReference type="InterPro" id="IPR051449">
    <property type="entry name" value="ABC-2_transporter_component"/>
</dbReference>
<comment type="caution">
    <text evidence="8">The sequence shown here is derived from an EMBL/GenBank/DDBJ whole genome shotgun (WGS) entry which is preliminary data.</text>
</comment>
<gene>
    <name evidence="8" type="ORF">ENL71_04475</name>
</gene>
<dbReference type="InterPro" id="IPR013525">
    <property type="entry name" value="ABC2_TM"/>
</dbReference>
<feature type="domain" description="ABC-2 type transporter transmembrane" evidence="7">
    <location>
        <begin position="38"/>
        <end position="170"/>
    </location>
</feature>
<feature type="transmembrane region" description="Helical" evidence="6">
    <location>
        <begin position="263"/>
        <end position="281"/>
    </location>
</feature>
<sequence>MSAVLKKELKIYFSTPTGYIFMGFFLLISGFFFAVSNLFSASPNYTSVLGNITFIFLVVVPVLTMRLLSEEARTKTDQLLLTSPLKLTEIVLGKYFAAVTVFVVTIAVTILYPIILSFYGDIPVAETLGAYIGFFLLGCSFISVGLFISSLTENQFVAAVVTFAALLLTWVIDWLESALPTDRVAGFVFVLILVVLVGAWIYLTIRNLIISISATAVGAAAFIAVYILKPEFYDSAIVRFFKWFSLLSRYQKFTNGLLDLSSVVYYLSFIFVFIFLTIRVLEKRRWS</sequence>
<evidence type="ECO:0000259" key="7">
    <source>
        <dbReference type="Pfam" id="PF12698"/>
    </source>
</evidence>
<keyword evidence="5 6" id="KW-0472">Membrane</keyword>
<feature type="transmembrane region" description="Helical" evidence="6">
    <location>
        <begin position="95"/>
        <end position="116"/>
    </location>
</feature>
<evidence type="ECO:0000256" key="6">
    <source>
        <dbReference type="SAM" id="Phobius"/>
    </source>
</evidence>
<accession>A0A7C5Z0B9</accession>
<feature type="transmembrane region" description="Helical" evidence="6">
    <location>
        <begin position="48"/>
        <end position="68"/>
    </location>
</feature>
<keyword evidence="3 6" id="KW-0812">Transmembrane</keyword>
<reference evidence="8" key="1">
    <citation type="journal article" date="2020" name="mSystems">
        <title>Genome- and Community-Level Interaction Insights into Carbon Utilization and Element Cycling Functions of Hydrothermarchaeota in Hydrothermal Sediment.</title>
        <authorList>
            <person name="Zhou Z."/>
            <person name="Liu Y."/>
            <person name="Xu W."/>
            <person name="Pan J."/>
            <person name="Luo Z.H."/>
            <person name="Li M."/>
        </authorList>
    </citation>
    <scope>NUCLEOTIDE SEQUENCE [LARGE SCALE GENOMIC DNA]</scope>
    <source>
        <strain evidence="8">SpSt-102</strain>
    </source>
</reference>
<feature type="transmembrane region" description="Helical" evidence="6">
    <location>
        <begin position="208"/>
        <end position="228"/>
    </location>
</feature>
<evidence type="ECO:0000256" key="5">
    <source>
        <dbReference type="ARBA" id="ARBA00023136"/>
    </source>
</evidence>
<dbReference type="EMBL" id="DRUZ01000057">
    <property type="protein sequence ID" value="HHS01771.1"/>
    <property type="molecule type" value="Genomic_DNA"/>
</dbReference>
<dbReference type="AlphaFoldDB" id="A0A7C5Z0B9"/>
<evidence type="ECO:0000256" key="1">
    <source>
        <dbReference type="ARBA" id="ARBA00004651"/>
    </source>
</evidence>
<dbReference type="GO" id="GO:0140359">
    <property type="term" value="F:ABC-type transporter activity"/>
    <property type="evidence" value="ECO:0007669"/>
    <property type="project" value="InterPro"/>
</dbReference>
<dbReference type="PANTHER" id="PTHR30294:SF29">
    <property type="entry name" value="MULTIDRUG ABC TRANSPORTER PERMEASE YBHS-RELATED"/>
    <property type="match status" value="1"/>
</dbReference>
<feature type="transmembrane region" description="Helical" evidence="6">
    <location>
        <begin position="128"/>
        <end position="148"/>
    </location>
</feature>
<evidence type="ECO:0000256" key="3">
    <source>
        <dbReference type="ARBA" id="ARBA00022692"/>
    </source>
</evidence>
<keyword evidence="2" id="KW-1003">Cell membrane</keyword>
<evidence type="ECO:0000256" key="2">
    <source>
        <dbReference type="ARBA" id="ARBA00022475"/>
    </source>
</evidence>
<evidence type="ECO:0000313" key="8">
    <source>
        <dbReference type="EMBL" id="HHS01771.1"/>
    </source>
</evidence>
<dbReference type="Pfam" id="PF12698">
    <property type="entry name" value="ABC2_membrane_3"/>
    <property type="match status" value="1"/>
</dbReference>
<dbReference type="PANTHER" id="PTHR30294">
    <property type="entry name" value="MEMBRANE COMPONENT OF ABC TRANSPORTER YHHJ-RELATED"/>
    <property type="match status" value="1"/>
</dbReference>
<feature type="transmembrane region" description="Helical" evidence="6">
    <location>
        <begin position="184"/>
        <end position="203"/>
    </location>
</feature>
<keyword evidence="4 6" id="KW-1133">Transmembrane helix</keyword>
<proteinExistence type="predicted"/>
<feature type="transmembrane region" description="Helical" evidence="6">
    <location>
        <begin position="155"/>
        <end position="172"/>
    </location>
</feature>
<evidence type="ECO:0000256" key="4">
    <source>
        <dbReference type="ARBA" id="ARBA00022989"/>
    </source>
</evidence>